<dbReference type="Proteomes" id="UP001500466">
    <property type="component" value="Unassembled WGS sequence"/>
</dbReference>
<protein>
    <recommendedName>
        <fullName evidence="1">AB hydrolase-1 domain-containing protein</fullName>
    </recommendedName>
</protein>
<evidence type="ECO:0000313" key="3">
    <source>
        <dbReference type="Proteomes" id="UP001500466"/>
    </source>
</evidence>
<dbReference type="SUPFAM" id="SSF53474">
    <property type="entry name" value="alpha/beta-Hydrolases"/>
    <property type="match status" value="1"/>
</dbReference>
<dbReference type="EMBL" id="BAABHS010000010">
    <property type="protein sequence ID" value="GAA4966069.1"/>
    <property type="molecule type" value="Genomic_DNA"/>
</dbReference>
<dbReference type="PANTHER" id="PTHR43194:SF2">
    <property type="entry name" value="PEROXISOMAL MEMBRANE PROTEIN LPX1"/>
    <property type="match status" value="1"/>
</dbReference>
<dbReference type="PANTHER" id="PTHR43194">
    <property type="entry name" value="HYDROLASE ALPHA/BETA FOLD FAMILY"/>
    <property type="match status" value="1"/>
</dbReference>
<dbReference type="Gene3D" id="3.40.50.1820">
    <property type="entry name" value="alpha/beta hydrolase"/>
    <property type="match status" value="1"/>
</dbReference>
<evidence type="ECO:0000259" key="1">
    <source>
        <dbReference type="Pfam" id="PF12697"/>
    </source>
</evidence>
<name>A0ABP9HB10_9ACTN</name>
<reference evidence="3" key="1">
    <citation type="journal article" date="2019" name="Int. J. Syst. Evol. Microbiol.">
        <title>The Global Catalogue of Microorganisms (GCM) 10K type strain sequencing project: providing services to taxonomists for standard genome sequencing and annotation.</title>
        <authorList>
            <consortium name="The Broad Institute Genomics Platform"/>
            <consortium name="The Broad Institute Genome Sequencing Center for Infectious Disease"/>
            <person name="Wu L."/>
            <person name="Ma J."/>
        </authorList>
    </citation>
    <scope>NUCLEOTIDE SEQUENCE [LARGE SCALE GENOMIC DNA]</scope>
    <source>
        <strain evidence="3">JCM 17986</strain>
    </source>
</reference>
<dbReference type="Pfam" id="PF12697">
    <property type="entry name" value="Abhydrolase_6"/>
    <property type="match status" value="1"/>
</dbReference>
<dbReference type="InterPro" id="IPR050228">
    <property type="entry name" value="Carboxylesterase_BioH"/>
</dbReference>
<dbReference type="InterPro" id="IPR029058">
    <property type="entry name" value="AB_hydrolase_fold"/>
</dbReference>
<feature type="domain" description="AB hydrolase-1" evidence="1">
    <location>
        <begin position="19"/>
        <end position="260"/>
    </location>
</feature>
<evidence type="ECO:0000313" key="2">
    <source>
        <dbReference type="EMBL" id="GAA4966069.1"/>
    </source>
</evidence>
<dbReference type="InterPro" id="IPR000073">
    <property type="entry name" value="AB_hydrolase_1"/>
</dbReference>
<sequence length="276" mass="29126">MHRLPGPDGAGAGGAVPAVLAHATGFHGRVWGPTARRLPGYACHAVDLRGHGDTPVPDGYTFPWAEFGDDVLAAADGIAREPGTGLVGIGHSAGGAALIFAEAARPGTFAALWLFEPAVFAPPLPGGVLENPLIEPTRRRRPAFADRAEALRNFGSKPPMASFDPEALEAYVDHGFTAEGDRIRLKCLPDNEAQVYVSSVVSEAYDAMAEIRCPVLLVYGEQTGTDTRRRLTDRLPKGELEVHEDLDHFGPLTHPERAAASIAAWFGGLGLGPDAG</sequence>
<accession>A0ABP9HB10</accession>
<organism evidence="2 3">
    <name type="scientific">Yinghuangia aomiensis</name>
    <dbReference type="NCBI Taxonomy" id="676205"/>
    <lineage>
        <taxon>Bacteria</taxon>
        <taxon>Bacillati</taxon>
        <taxon>Actinomycetota</taxon>
        <taxon>Actinomycetes</taxon>
        <taxon>Kitasatosporales</taxon>
        <taxon>Streptomycetaceae</taxon>
        <taxon>Yinghuangia</taxon>
    </lineage>
</organism>
<comment type="caution">
    <text evidence="2">The sequence shown here is derived from an EMBL/GenBank/DDBJ whole genome shotgun (WGS) entry which is preliminary data.</text>
</comment>
<keyword evidence="3" id="KW-1185">Reference proteome</keyword>
<gene>
    <name evidence="2" type="ORF">GCM10023205_33220</name>
</gene>
<proteinExistence type="predicted"/>